<feature type="transmembrane region" description="Helical" evidence="8">
    <location>
        <begin position="232"/>
        <end position="262"/>
    </location>
</feature>
<keyword evidence="7 8" id="KW-0472">Membrane</keyword>
<dbReference type="GO" id="GO:0055085">
    <property type="term" value="P:transmembrane transport"/>
    <property type="evidence" value="ECO:0007669"/>
    <property type="project" value="TreeGrafter"/>
</dbReference>
<dbReference type="AlphaFoldDB" id="A0A1T3MUB5"/>
<feature type="transmembrane region" description="Helical" evidence="8">
    <location>
        <begin position="9"/>
        <end position="28"/>
    </location>
</feature>
<evidence type="ECO:0000256" key="4">
    <source>
        <dbReference type="ARBA" id="ARBA00022475"/>
    </source>
</evidence>
<feature type="transmembrane region" description="Helical" evidence="8">
    <location>
        <begin position="34"/>
        <end position="54"/>
    </location>
</feature>
<dbReference type="RefSeq" id="WP_078770770.1">
    <property type="nucleotide sequence ID" value="NZ_CBCSBR010000020.1"/>
</dbReference>
<keyword evidence="10" id="KW-1185">Reference proteome</keyword>
<name>A0A1T3MUB5_9FLAO</name>
<comment type="subcellular location">
    <subcellularLocation>
        <location evidence="1">Cell membrane</location>
        <topology evidence="1">Multi-pass membrane protein</topology>
    </subcellularLocation>
</comment>
<feature type="transmembrane region" description="Helical" evidence="8">
    <location>
        <begin position="300"/>
        <end position="333"/>
    </location>
</feature>
<feature type="transmembrane region" description="Helical" evidence="8">
    <location>
        <begin position="66"/>
        <end position="86"/>
    </location>
</feature>
<proteinExistence type="inferred from homology"/>
<dbReference type="PANTHER" id="PTHR21716">
    <property type="entry name" value="TRANSMEMBRANE PROTEIN"/>
    <property type="match status" value="1"/>
</dbReference>
<keyword evidence="4" id="KW-1003">Cell membrane</keyword>
<keyword evidence="3" id="KW-0813">Transport</keyword>
<dbReference type="EMBL" id="MAHX01000005">
    <property type="protein sequence ID" value="OPC68188.1"/>
    <property type="molecule type" value="Genomic_DNA"/>
</dbReference>
<keyword evidence="5 8" id="KW-0812">Transmembrane</keyword>
<comment type="caution">
    <text evidence="9">The sequence shown here is derived from an EMBL/GenBank/DDBJ whole genome shotgun (WGS) entry which is preliminary data.</text>
</comment>
<evidence type="ECO:0000256" key="8">
    <source>
        <dbReference type="SAM" id="Phobius"/>
    </source>
</evidence>
<evidence type="ECO:0000256" key="2">
    <source>
        <dbReference type="ARBA" id="ARBA00009773"/>
    </source>
</evidence>
<evidence type="ECO:0000256" key="7">
    <source>
        <dbReference type="ARBA" id="ARBA00023136"/>
    </source>
</evidence>
<sequence length="374" mass="41992">MKAFLSWPFYLKLASVLISIMILGYLAIQGQDLIIPMIMGLLFAILLVPVCNFLERKLRFNRSISAIVVSVLGLTLIGLILYLIGIQTTSFSEDWPAFQKQITAAFDSIQDWIAHKFGVQKHKQLTYINDLAQKSLSTGTVIVEKMLKSITYILMLIGLTFLFTLFILIYRRQLVRFIIMCFADKHKAIVMDVVNSIQYMVKKYLIGLIIQMVLVTILSFIAYTIIGIKYNFLLAIITGIFNVLPYLGILIATVLGIFVTFATSSAANVLWVLVGMVAVHAVDGNIIMPKIVGSQVKLNSLIVIIGLIVGESIWGVMGMFLTIPIMAIAKIIFDRVEDLKPWGYLMGDDDDAKEYGNEELLPIEEDETEMEIEK</sequence>
<reference evidence="9 10" key="1">
    <citation type="submission" date="2016-06" db="EMBL/GenBank/DDBJ databases">
        <title>Revisiting the taxonomy of the Elizabethkingia Genus based on Whole-Genome Sequencing, Optical Mapping, and MALDI-TOF.</title>
        <authorList>
            <person name="Nicholson A.C."/>
        </authorList>
    </citation>
    <scope>NUCLEOTIDE SEQUENCE [LARGE SCALE GENOMIC DNA]</scope>
    <source>
        <strain evidence="9 10">G4070</strain>
    </source>
</reference>
<evidence type="ECO:0000256" key="3">
    <source>
        <dbReference type="ARBA" id="ARBA00022448"/>
    </source>
</evidence>
<feature type="transmembrane region" description="Helical" evidence="8">
    <location>
        <begin position="204"/>
        <end position="226"/>
    </location>
</feature>
<dbReference type="Proteomes" id="UP000190813">
    <property type="component" value="Unassembled WGS sequence"/>
</dbReference>
<gene>
    <name evidence="9" type="ORF">BAZ10_13480</name>
</gene>
<comment type="similarity">
    <text evidence="2">Belongs to the autoinducer-2 exporter (AI-2E) (TC 2.A.86) family.</text>
</comment>
<feature type="transmembrane region" description="Helical" evidence="8">
    <location>
        <begin position="269"/>
        <end position="288"/>
    </location>
</feature>
<organism evidence="9 10">
    <name type="scientific">Elizabethkingia occulta</name>
    <dbReference type="NCBI Taxonomy" id="1867263"/>
    <lineage>
        <taxon>Bacteria</taxon>
        <taxon>Pseudomonadati</taxon>
        <taxon>Bacteroidota</taxon>
        <taxon>Flavobacteriia</taxon>
        <taxon>Flavobacteriales</taxon>
        <taxon>Weeksellaceae</taxon>
        <taxon>Elizabethkingia</taxon>
    </lineage>
</organism>
<feature type="transmembrane region" description="Helical" evidence="8">
    <location>
        <begin position="150"/>
        <end position="170"/>
    </location>
</feature>
<evidence type="ECO:0000256" key="1">
    <source>
        <dbReference type="ARBA" id="ARBA00004651"/>
    </source>
</evidence>
<keyword evidence="6 8" id="KW-1133">Transmembrane helix</keyword>
<accession>A0A1T3MUB5</accession>
<dbReference type="InterPro" id="IPR002549">
    <property type="entry name" value="AI-2E-like"/>
</dbReference>
<dbReference type="Pfam" id="PF01594">
    <property type="entry name" value="AI-2E_transport"/>
    <property type="match status" value="1"/>
</dbReference>
<protein>
    <submittedName>
        <fullName evidence="9">AI-2E family transporter</fullName>
    </submittedName>
</protein>
<evidence type="ECO:0000256" key="5">
    <source>
        <dbReference type="ARBA" id="ARBA00022692"/>
    </source>
</evidence>
<dbReference type="PANTHER" id="PTHR21716:SF53">
    <property type="entry name" value="PERMEASE PERM-RELATED"/>
    <property type="match status" value="1"/>
</dbReference>
<dbReference type="GO" id="GO:0005886">
    <property type="term" value="C:plasma membrane"/>
    <property type="evidence" value="ECO:0007669"/>
    <property type="project" value="UniProtKB-SubCell"/>
</dbReference>
<evidence type="ECO:0000313" key="10">
    <source>
        <dbReference type="Proteomes" id="UP000190813"/>
    </source>
</evidence>
<evidence type="ECO:0000313" key="9">
    <source>
        <dbReference type="EMBL" id="OPC68188.1"/>
    </source>
</evidence>
<evidence type="ECO:0000256" key="6">
    <source>
        <dbReference type="ARBA" id="ARBA00022989"/>
    </source>
</evidence>